<protein>
    <submittedName>
        <fullName evidence="2">Uncharacterized protein</fullName>
    </submittedName>
</protein>
<keyword evidence="1" id="KW-0812">Transmembrane</keyword>
<feature type="transmembrane region" description="Helical" evidence="1">
    <location>
        <begin position="331"/>
        <end position="348"/>
    </location>
</feature>
<feature type="non-terminal residue" evidence="2">
    <location>
        <position position="1"/>
    </location>
</feature>
<keyword evidence="1" id="KW-1133">Transmembrane helix</keyword>
<accession>A0A699JTR3</accession>
<reference evidence="2" key="1">
    <citation type="journal article" date="2019" name="Sci. Rep.">
        <title>Draft genome of Tanacetum cinerariifolium, the natural source of mosquito coil.</title>
        <authorList>
            <person name="Yamashiro T."/>
            <person name="Shiraishi A."/>
            <person name="Satake H."/>
            <person name="Nakayama K."/>
        </authorList>
    </citation>
    <scope>NUCLEOTIDE SEQUENCE</scope>
</reference>
<evidence type="ECO:0000256" key="1">
    <source>
        <dbReference type="SAM" id="Phobius"/>
    </source>
</evidence>
<proteinExistence type="predicted"/>
<gene>
    <name evidence="2" type="ORF">Tci_629372</name>
</gene>
<sequence length="420" mass="47812">IPACCDDDDDCNYAITPVLSTEEPVDSLSMGDEHLDTIPATESDEVIKSSVENLVPIPSKSKGIPDTMCGVHLVNNPTPLEAKDHFEIVINYNDDISSSDDDSLYNENIEYVEELPHDSEVVSLEAAEIVIPKVEEIEDDNLRKKLLNVHLLIANIEALKDNLTPSFEFLPKSSSTSPKSFLDETNTFHNSLPKFENFYFDLKEISSGSTTTDSDISLPDYEFFYFDDDHIEEISSGSTTTHSDISLSEYDSFTFDISNDQCPPIDRSDFTHEEFVDELTHVISPPEYDCFYFRNLPDTGELISILNSRIRENLSSTTCVNLPIEDDHSPFLAYVVWIFLAYLTYLIIPPYLHSFGNEDTIFDPGITINHFYLFKSGLSHRCRAFKKFNTHRSHLNEWPMIINGKNTPILDVLLFYFYPP</sequence>
<dbReference type="EMBL" id="BKCJ010448101">
    <property type="protein sequence ID" value="GFA57400.1"/>
    <property type="molecule type" value="Genomic_DNA"/>
</dbReference>
<name>A0A699JTR3_TANCI</name>
<dbReference type="AlphaFoldDB" id="A0A699JTR3"/>
<keyword evidence="1" id="KW-0472">Membrane</keyword>
<comment type="caution">
    <text evidence="2">The sequence shown here is derived from an EMBL/GenBank/DDBJ whole genome shotgun (WGS) entry which is preliminary data.</text>
</comment>
<organism evidence="2">
    <name type="scientific">Tanacetum cinerariifolium</name>
    <name type="common">Dalmatian daisy</name>
    <name type="synonym">Chrysanthemum cinerariifolium</name>
    <dbReference type="NCBI Taxonomy" id="118510"/>
    <lineage>
        <taxon>Eukaryota</taxon>
        <taxon>Viridiplantae</taxon>
        <taxon>Streptophyta</taxon>
        <taxon>Embryophyta</taxon>
        <taxon>Tracheophyta</taxon>
        <taxon>Spermatophyta</taxon>
        <taxon>Magnoliopsida</taxon>
        <taxon>eudicotyledons</taxon>
        <taxon>Gunneridae</taxon>
        <taxon>Pentapetalae</taxon>
        <taxon>asterids</taxon>
        <taxon>campanulids</taxon>
        <taxon>Asterales</taxon>
        <taxon>Asteraceae</taxon>
        <taxon>Asteroideae</taxon>
        <taxon>Anthemideae</taxon>
        <taxon>Anthemidinae</taxon>
        <taxon>Tanacetum</taxon>
    </lineage>
</organism>
<evidence type="ECO:0000313" key="2">
    <source>
        <dbReference type="EMBL" id="GFA57400.1"/>
    </source>
</evidence>